<dbReference type="GO" id="GO:0016020">
    <property type="term" value="C:membrane"/>
    <property type="evidence" value="ECO:0007669"/>
    <property type="project" value="InterPro"/>
</dbReference>
<dbReference type="KEGG" id="stq:Spith_1362"/>
<dbReference type="PANTHER" id="PTHR33219">
    <property type="entry name" value="YLMG HOMOLOG PROTEIN 2, CHLOROPLASTIC"/>
    <property type="match status" value="1"/>
</dbReference>
<dbReference type="Pfam" id="PF02325">
    <property type="entry name" value="CCB3_YggT"/>
    <property type="match status" value="1"/>
</dbReference>
<dbReference type="InterPro" id="IPR003425">
    <property type="entry name" value="CCB3/YggT"/>
</dbReference>
<proteinExistence type="inferred from homology"/>
<accession>G0GFT3</accession>
<dbReference type="OrthoDB" id="47652at2"/>
<keyword evidence="2" id="KW-1133">Transmembrane helix</keyword>
<evidence type="ECO:0008006" key="5">
    <source>
        <dbReference type="Google" id="ProtNLM"/>
    </source>
</evidence>
<dbReference type="AlphaFoldDB" id="G0GFT3"/>
<evidence type="ECO:0000313" key="4">
    <source>
        <dbReference type="Proteomes" id="UP000007254"/>
    </source>
</evidence>
<dbReference type="RefSeq" id="WP_014624966.1">
    <property type="nucleotide sequence ID" value="NC_017583.1"/>
</dbReference>
<keyword evidence="4" id="KW-1185">Reference proteome</keyword>
<evidence type="ECO:0000256" key="2">
    <source>
        <dbReference type="SAM" id="Phobius"/>
    </source>
</evidence>
<protein>
    <recommendedName>
        <fullName evidence="5">YggT family protein</fullName>
    </recommendedName>
</protein>
<feature type="transmembrane region" description="Helical" evidence="2">
    <location>
        <begin position="134"/>
        <end position="154"/>
    </location>
</feature>
<keyword evidence="2" id="KW-0472">Membrane</keyword>
<reference evidence="3 4" key="1">
    <citation type="submission" date="2011-06" db="EMBL/GenBank/DDBJ databases">
        <title>The complete genome of Spirochaeta thermophila DSM 6578.</title>
        <authorList>
            <consortium name="US DOE Joint Genome Institute (JGI-PGF)"/>
            <person name="Lucas S."/>
            <person name="Lapidus A."/>
            <person name="Bruce D."/>
            <person name="Goodwin L."/>
            <person name="Pitluck S."/>
            <person name="Peters L."/>
            <person name="Kyrpides N."/>
            <person name="Mavromatis K."/>
            <person name="Ivanova N."/>
            <person name="Mikailova N."/>
            <person name="Pagani I."/>
            <person name="Chertkov O."/>
            <person name="Detter J.C."/>
            <person name="Tapia R."/>
            <person name="Han C."/>
            <person name="Land M."/>
            <person name="Hauser L."/>
            <person name="Markowitz V."/>
            <person name="Cheng J.-F."/>
            <person name="Hugenholtz P."/>
            <person name="Woyke T."/>
            <person name="Wu D."/>
            <person name="Spring S."/>
            <person name="Merkhoffer B."/>
            <person name="Schneider S."/>
            <person name="Klenk H.-P."/>
            <person name="Eisen J.A."/>
        </authorList>
    </citation>
    <scope>NUCLEOTIDE SEQUENCE [LARGE SCALE GENOMIC DNA]</scope>
    <source>
        <strain evidence="4">ATCC 700085 / DSM 6578 / Z-1203</strain>
    </source>
</reference>
<dbReference type="EMBL" id="CP002903">
    <property type="protein sequence ID" value="AEJ61626.1"/>
    <property type="molecule type" value="Genomic_DNA"/>
</dbReference>
<dbReference type="STRING" id="869211.Spith_1362"/>
<evidence type="ECO:0000313" key="3">
    <source>
        <dbReference type="EMBL" id="AEJ61626.1"/>
    </source>
</evidence>
<organism evidence="3 4">
    <name type="scientific">Winmispira thermophila (strain ATCC 700085 / DSM 6578 / Z-1203)</name>
    <name type="common">Spirochaeta thermophila</name>
    <dbReference type="NCBI Taxonomy" id="869211"/>
    <lineage>
        <taxon>Bacteria</taxon>
        <taxon>Pseudomonadati</taxon>
        <taxon>Spirochaetota</taxon>
        <taxon>Spirochaetia</taxon>
        <taxon>Winmispirales</taxon>
        <taxon>Winmispiraceae</taxon>
        <taxon>Winmispira</taxon>
    </lineage>
</organism>
<feature type="transmembrane region" description="Helical" evidence="2">
    <location>
        <begin position="7"/>
        <end position="30"/>
    </location>
</feature>
<comment type="similarity">
    <text evidence="1">Belongs to the YggT family.</text>
</comment>
<dbReference type="HOGENOM" id="CLU_113320_0_0_12"/>
<evidence type="ECO:0000256" key="1">
    <source>
        <dbReference type="ARBA" id="ARBA00010894"/>
    </source>
</evidence>
<dbReference type="Proteomes" id="UP000007254">
    <property type="component" value="Chromosome"/>
</dbReference>
<dbReference type="PANTHER" id="PTHR33219:SF14">
    <property type="entry name" value="PROTEIN COFACTOR ASSEMBLY OF COMPLEX C SUBUNIT B CCB3, CHLOROPLASTIC-RELATED"/>
    <property type="match status" value="1"/>
</dbReference>
<name>G0GFT3_WINT7</name>
<gene>
    <name evidence="3" type="ordered locus">Spith_1362</name>
</gene>
<feature type="transmembrane region" description="Helical" evidence="2">
    <location>
        <begin position="166"/>
        <end position="192"/>
    </location>
</feature>
<feature type="transmembrane region" description="Helical" evidence="2">
    <location>
        <begin position="64"/>
        <end position="83"/>
    </location>
</feature>
<keyword evidence="2" id="KW-0812">Transmembrane</keyword>
<feature type="transmembrane region" description="Helical" evidence="2">
    <location>
        <begin position="95"/>
        <end position="122"/>
    </location>
</feature>
<sequence>MIATILYTLSALVTLYSLILVIRILLSWFYPSGGEALFLLYRITDPYLALFRRIGFLRTERFDFSPIIALLALSVLGNIFLSLARTGRIYVGQILSIIVGGLWFAVSFILMFFVILIAVRLLGIAFRANSVGPFWFTLDNILSPLTYSVSHFFWRTSRPLSYRTGLLITGVLFLLLNLAGNALVSLVTRALILLPF</sequence>